<feature type="signal peptide" evidence="1">
    <location>
        <begin position="1"/>
        <end position="16"/>
    </location>
</feature>
<evidence type="ECO:0000313" key="2">
    <source>
        <dbReference type="EMBL" id="NYG38530.1"/>
    </source>
</evidence>
<keyword evidence="1" id="KW-0732">Signal</keyword>
<dbReference type="Proteomes" id="UP000592181">
    <property type="component" value="Unassembled WGS sequence"/>
</dbReference>
<accession>A0A852XAG6</accession>
<organism evidence="2 3">
    <name type="scientific">Janibacter alkaliphilus</name>
    <dbReference type="NCBI Taxonomy" id="1069963"/>
    <lineage>
        <taxon>Bacteria</taxon>
        <taxon>Bacillati</taxon>
        <taxon>Actinomycetota</taxon>
        <taxon>Actinomycetes</taxon>
        <taxon>Micrococcales</taxon>
        <taxon>Intrasporangiaceae</taxon>
        <taxon>Janibacter</taxon>
    </lineage>
</organism>
<evidence type="ECO:0000256" key="1">
    <source>
        <dbReference type="SAM" id="SignalP"/>
    </source>
</evidence>
<keyword evidence="3" id="KW-1185">Reference proteome</keyword>
<feature type="chain" id="PRO_5038757580" evidence="1">
    <location>
        <begin position="17"/>
        <end position="373"/>
    </location>
</feature>
<name>A0A852XAG6_9MICO</name>
<dbReference type="EMBL" id="JACBZX010000001">
    <property type="protein sequence ID" value="NYG38530.1"/>
    <property type="molecule type" value="Genomic_DNA"/>
</dbReference>
<dbReference type="RefSeq" id="WP_179463709.1">
    <property type="nucleotide sequence ID" value="NZ_JACBZX010000001.1"/>
</dbReference>
<gene>
    <name evidence="2" type="ORF">BJY28_002999</name>
</gene>
<dbReference type="AlphaFoldDB" id="A0A852XAG6"/>
<proteinExistence type="predicted"/>
<reference evidence="2 3" key="1">
    <citation type="submission" date="2020-07" db="EMBL/GenBank/DDBJ databases">
        <title>Sequencing the genomes of 1000 actinobacteria strains.</title>
        <authorList>
            <person name="Klenk H.-P."/>
        </authorList>
    </citation>
    <scope>NUCLEOTIDE SEQUENCE [LARGE SCALE GENOMIC DNA]</scope>
    <source>
        <strain evidence="2 3">DSM 24723</strain>
    </source>
</reference>
<comment type="caution">
    <text evidence="2">The sequence shown here is derived from an EMBL/GenBank/DDBJ whole genome shotgun (WGS) entry which is preliminary data.</text>
</comment>
<evidence type="ECO:0000313" key="3">
    <source>
        <dbReference type="Proteomes" id="UP000592181"/>
    </source>
</evidence>
<protein>
    <submittedName>
        <fullName evidence="2">Uncharacterized protein</fullName>
    </submittedName>
</protein>
<sequence length="373" mass="39437">MARSRTLTTAAAVALAGGLVVTLGPSGGTEAQWRDTASSQVTGPSSDTFAMTATNVPDGVTPTCPGAAWKSSAAITLSNRSTRHSSWVDVKSTRVTKVVGGDSNTILNQTALDYTIGTGACGTGSQSSYWQARGQGSITDGTTYTRPSTKVAGATLAPQGSQTLCPQVRHGYNTDTTAGQRSLLLNHAGRALDITTVVGQRSEAPATWASPEQTVTSRYRLAMPSPVTPATSDVCRTTYPSGAPSGSGYYGGFFWGWPDAPTDSYVNPVATPAMAGGWDIMRQTSNGGWEVWDSVASGSERSIAGLYAGDIDNNFNVIRSFKLRGYPFAGDKSRYVESSWIARAEAVRLFGFLWRWQCHTPLQNPDAGPHNMP</sequence>